<keyword evidence="2" id="KW-1185">Reference proteome</keyword>
<evidence type="ECO:0000313" key="1">
    <source>
        <dbReference type="EMBL" id="KAF2903512.1"/>
    </source>
</evidence>
<protein>
    <submittedName>
        <fullName evidence="1">Uncharacterized protein</fullName>
    </submittedName>
</protein>
<comment type="caution">
    <text evidence="1">The sequence shown here is derived from an EMBL/GenBank/DDBJ whole genome shotgun (WGS) entry which is preliminary data.</text>
</comment>
<sequence length="125" mass="15339">MKKTEENTEVKAEPKYNIASLVQESVRELYRRRLDEKLQEKKFNNADDHHQYNKDSEVWQLKERTKKKLEATEMDFWRMATGKSRMERVTNNKIDEIMKVTHTIVEEIKLQQLKWYGKRKKRRPR</sequence>
<dbReference type="EMBL" id="VTPC01001012">
    <property type="protein sequence ID" value="KAF2903512.1"/>
    <property type="molecule type" value="Genomic_DNA"/>
</dbReference>
<evidence type="ECO:0000313" key="2">
    <source>
        <dbReference type="Proteomes" id="UP000801492"/>
    </source>
</evidence>
<accession>A0A8K0DH74</accession>
<gene>
    <name evidence="1" type="ORF">ILUMI_02679</name>
</gene>
<name>A0A8K0DH74_IGNLU</name>
<dbReference type="OrthoDB" id="6772657at2759"/>
<reference evidence="1" key="1">
    <citation type="submission" date="2019-08" db="EMBL/GenBank/DDBJ databases">
        <title>The genome of the North American firefly Photinus pyralis.</title>
        <authorList>
            <consortium name="Photinus pyralis genome working group"/>
            <person name="Fallon T.R."/>
            <person name="Sander Lower S.E."/>
            <person name="Weng J.-K."/>
        </authorList>
    </citation>
    <scope>NUCLEOTIDE SEQUENCE</scope>
    <source>
        <strain evidence="1">TRF0915ILg1</strain>
        <tissue evidence="1">Whole body</tissue>
    </source>
</reference>
<organism evidence="1 2">
    <name type="scientific">Ignelater luminosus</name>
    <name type="common">Cucubano</name>
    <name type="synonym">Pyrophorus luminosus</name>
    <dbReference type="NCBI Taxonomy" id="2038154"/>
    <lineage>
        <taxon>Eukaryota</taxon>
        <taxon>Metazoa</taxon>
        <taxon>Ecdysozoa</taxon>
        <taxon>Arthropoda</taxon>
        <taxon>Hexapoda</taxon>
        <taxon>Insecta</taxon>
        <taxon>Pterygota</taxon>
        <taxon>Neoptera</taxon>
        <taxon>Endopterygota</taxon>
        <taxon>Coleoptera</taxon>
        <taxon>Polyphaga</taxon>
        <taxon>Elateriformia</taxon>
        <taxon>Elateroidea</taxon>
        <taxon>Elateridae</taxon>
        <taxon>Agrypninae</taxon>
        <taxon>Pyrophorini</taxon>
        <taxon>Ignelater</taxon>
    </lineage>
</organism>
<proteinExistence type="predicted"/>
<dbReference type="AlphaFoldDB" id="A0A8K0DH74"/>
<dbReference type="Proteomes" id="UP000801492">
    <property type="component" value="Unassembled WGS sequence"/>
</dbReference>